<dbReference type="InterPro" id="IPR011989">
    <property type="entry name" value="ARM-like"/>
</dbReference>
<keyword evidence="6 10" id="KW-0498">Mitosis</keyword>
<evidence type="ECO:0000256" key="5">
    <source>
        <dbReference type="ARBA" id="ARBA00022618"/>
    </source>
</evidence>
<dbReference type="InterPro" id="IPR026971">
    <property type="entry name" value="CND1/NCAPD3"/>
</dbReference>
<dbReference type="GO" id="GO:0007076">
    <property type="term" value="P:mitotic chromosome condensation"/>
    <property type="evidence" value="ECO:0007669"/>
    <property type="project" value="InterPro"/>
</dbReference>
<dbReference type="Gene3D" id="1.25.10.10">
    <property type="entry name" value="Leucine-rich Repeat Variant"/>
    <property type="match status" value="1"/>
</dbReference>
<feature type="compositionally biased region" description="Acidic residues" evidence="11">
    <location>
        <begin position="466"/>
        <end position="499"/>
    </location>
</feature>
<dbReference type="GO" id="GO:0010032">
    <property type="term" value="P:meiotic chromosome condensation"/>
    <property type="evidence" value="ECO:0007669"/>
    <property type="project" value="TreeGrafter"/>
</dbReference>
<feature type="domain" description="Condensin complex subunit 1 N-terminal" evidence="13">
    <location>
        <begin position="67"/>
        <end position="219"/>
    </location>
</feature>
<dbReference type="GO" id="GO:0042393">
    <property type="term" value="F:histone binding"/>
    <property type="evidence" value="ECO:0007669"/>
    <property type="project" value="TreeGrafter"/>
</dbReference>
<dbReference type="Pfam" id="PF12922">
    <property type="entry name" value="Cnd1_N"/>
    <property type="match status" value="1"/>
</dbReference>
<dbReference type="InterPro" id="IPR016024">
    <property type="entry name" value="ARM-type_fold"/>
</dbReference>
<dbReference type="EMBL" id="JAHMUF010000016">
    <property type="protein sequence ID" value="KAG7192758.1"/>
    <property type="molecule type" value="Genomic_DNA"/>
</dbReference>
<sequence>MDFHLSTYFASFDAEKEPETSLGDVEVKVEEITAVLTPNPEGVSFNHELFEEVLDLVHGFKALEIRHQKQLTYMIGSSFQVICRLTSERLDSGDVSDYIESTRDLLEKYGYLVFVLLRILSKVDHSKGQGKGTKNTEAGQKWNDNCEMVLSLLVGVERVLELKLSMVFQTTPELDLFVELFSRPINGLMESPERMKKEEIRHCMFRSLALAVKRQGHANYVKHGIIQNLTYYAHLPPLMAELCNMIACDYDYMVLTEEVLREVSQAQFNANDNNGPRAISDFLVRLSEVGPRVILKQLSCISQLLDNSNYTLRCAVIETCGNVAVDLIIREQQDEAEWDEKHGNEHIHKLLDLLEARTLDQNPFARSKAFQAIGKVLDKEINLSTRRIQLMRITVRSTDDRSTLVRRNAMKLMSKLIKTHSFGQFEGKLNLDDWLERLTTMADKFNERETERSAVLKKKLKQKEEENQEEDPDQMEIDENENEKEKDDDNEEDDDEDSTDAIQREIDNSVLEQEQESQIDGDLAEYYRAKFEVNYYYDAVAFIKLTHEGTESATRLLFSRNRNEVLDAMDFLVLADSYGIQNAEEGVRRMLHLVWMKGSNDEGKSIPAHLIDCYRILFLTAPPELSAIEKATFITKNLINLCCKASIADLASLEKLIGLMYKDNLINFHVVSVLWQIYRFRDETESPHGLKQRYGAIILLGMLGLEDYTVIEKGVESILSIGLGEIGIHNLNICKYSCIALQRIVCDPGKNPIRSSTMFEIPKQKEIILELKRVLILYHDSSEWYSVAEQAIAAIFVVAPNPDSICSEILKVKTNQVFKELLSEQQEIGLSQLLFMVGHTSIKTVVYLEKLEGLFKKKKHDSEASKHTKETKESELAMIGGTSEDDFADVIIHVKEKELLFGENSLLGRYGQMVIEICTNVETYKSVKLQRSATLCLVKLMCISSVFCDNNLELLLSILHNSEDPIIRCNCILGLGDMAVCFNNLVDENTESLYGRLTDDNIMVQRTCLMTVTFLILAGQVKVKGQLSSMAKCLENPDQGISDMCRLFFTELASKDNAIYNGFIDIFSGLSTDESLSKDAMKRIVKFLILFITKEKQQKQLAEKLLVRLNKCQSQTQWDDVAFVLNNIPYKNDLINQAIEGGYKMVLARSE</sequence>
<dbReference type="SUPFAM" id="SSF48371">
    <property type="entry name" value="ARM repeat"/>
    <property type="match status" value="1"/>
</dbReference>
<dbReference type="RefSeq" id="XP_043048308.1">
    <property type="nucleotide sequence ID" value="XM_043192336.1"/>
</dbReference>
<feature type="region of interest" description="Disordered" evidence="11">
    <location>
        <begin position="453"/>
        <end position="499"/>
    </location>
</feature>
<protein>
    <recommendedName>
        <fullName evidence="10">Condensin complex subunit 1</fullName>
    </recommendedName>
</protein>
<keyword evidence="8" id="KW-0539">Nucleus</keyword>
<evidence type="ECO:0000313" key="14">
    <source>
        <dbReference type="EMBL" id="KAG7192758.1"/>
    </source>
</evidence>
<evidence type="ECO:0000313" key="15">
    <source>
        <dbReference type="Proteomes" id="UP000790833"/>
    </source>
</evidence>
<evidence type="ECO:0000256" key="9">
    <source>
        <dbReference type="ARBA" id="ARBA00023306"/>
    </source>
</evidence>
<evidence type="ECO:0000256" key="3">
    <source>
        <dbReference type="ARBA" id="ARBA00009606"/>
    </source>
</evidence>
<evidence type="ECO:0000256" key="2">
    <source>
        <dbReference type="ARBA" id="ARBA00004286"/>
    </source>
</evidence>
<evidence type="ECO:0000256" key="4">
    <source>
        <dbReference type="ARBA" id="ARBA00022454"/>
    </source>
</evidence>
<proteinExistence type="inferred from homology"/>
<evidence type="ECO:0000256" key="6">
    <source>
        <dbReference type="ARBA" id="ARBA00022776"/>
    </source>
</evidence>
<keyword evidence="9 10" id="KW-0131">Cell cycle</keyword>
<dbReference type="PANTHER" id="PTHR14222">
    <property type="entry name" value="CONDENSIN"/>
    <property type="match status" value="1"/>
</dbReference>
<dbReference type="GO" id="GO:0005634">
    <property type="term" value="C:nucleus"/>
    <property type="evidence" value="ECO:0007669"/>
    <property type="project" value="UniProtKB-SubCell"/>
</dbReference>
<comment type="subcellular location">
    <subcellularLocation>
        <location evidence="2">Chromosome</location>
    </subcellularLocation>
    <subcellularLocation>
        <location evidence="1">Nucleus</location>
    </subcellularLocation>
</comment>
<dbReference type="InterPro" id="IPR007673">
    <property type="entry name" value="Condensin_cplx_su1"/>
</dbReference>
<keyword evidence="15" id="KW-1185">Reference proteome</keyword>
<evidence type="ECO:0000256" key="8">
    <source>
        <dbReference type="ARBA" id="ARBA00023242"/>
    </source>
</evidence>
<dbReference type="Proteomes" id="UP000790833">
    <property type="component" value="Unassembled WGS sequence"/>
</dbReference>
<evidence type="ECO:0000259" key="12">
    <source>
        <dbReference type="Pfam" id="PF12717"/>
    </source>
</evidence>
<dbReference type="AlphaFoldDB" id="A0A9P7V7F2"/>
<evidence type="ECO:0000256" key="11">
    <source>
        <dbReference type="SAM" id="MobiDB-lite"/>
    </source>
</evidence>
<dbReference type="PANTHER" id="PTHR14222:SF2">
    <property type="entry name" value="CONDENSIN COMPLEX SUBUNIT 1"/>
    <property type="match status" value="1"/>
</dbReference>
<comment type="caution">
    <text evidence="14">The sequence shown here is derived from an EMBL/GenBank/DDBJ whole genome shotgun (WGS) entry which is preliminary data.</text>
</comment>
<evidence type="ECO:0000259" key="13">
    <source>
        <dbReference type="Pfam" id="PF12922"/>
    </source>
</evidence>
<comment type="function">
    <text evidence="10">Regulatory subunit of the condensin complex, a complex required for conversion of interphase chromatin into mitotic-like condense chromosomes. The condensin complex probably introduces positive supercoils into relaxed DNA in the presence of type I topoisomerases and converts nicked DNA into positive knotted forms in the presence of type II topoisomerases.</text>
</comment>
<dbReference type="InterPro" id="IPR032682">
    <property type="entry name" value="Cnd1_C"/>
</dbReference>
<dbReference type="GeneID" id="66114915"/>
<dbReference type="GO" id="GO:0000796">
    <property type="term" value="C:condensin complex"/>
    <property type="evidence" value="ECO:0007669"/>
    <property type="project" value="TreeGrafter"/>
</dbReference>
<evidence type="ECO:0000256" key="1">
    <source>
        <dbReference type="ARBA" id="ARBA00004123"/>
    </source>
</evidence>
<dbReference type="OrthoDB" id="436262at2759"/>
<keyword evidence="7 10" id="KW-0226">DNA condensation</keyword>
<name>A0A9P7V7F2_9ASCO</name>
<evidence type="ECO:0000256" key="7">
    <source>
        <dbReference type="ARBA" id="ARBA00023067"/>
    </source>
</evidence>
<evidence type="ECO:0000256" key="10">
    <source>
        <dbReference type="PIRNR" id="PIRNR017127"/>
    </source>
</evidence>
<dbReference type="FunFam" id="1.25.10.10:FF:000272">
    <property type="entry name" value="Condensin complex subunit 1"/>
    <property type="match status" value="1"/>
</dbReference>
<dbReference type="PIRSF" id="PIRSF017127">
    <property type="entry name" value="Condensin_D2"/>
    <property type="match status" value="1"/>
</dbReference>
<keyword evidence="4" id="KW-0158">Chromosome</keyword>
<feature type="domain" description="Condensin complex subunit 1 C-terminal" evidence="12">
    <location>
        <begin position="966"/>
        <end position="1126"/>
    </location>
</feature>
<comment type="similarity">
    <text evidence="3 10">Belongs to the CND1 (condensin subunit 1) family.</text>
</comment>
<dbReference type="Pfam" id="PF12717">
    <property type="entry name" value="Cnd1"/>
    <property type="match status" value="1"/>
</dbReference>
<gene>
    <name evidence="14" type="primary">YCS4</name>
    <name evidence="14" type="ORF">KQ657_001541</name>
</gene>
<accession>A0A9P7V7F2</accession>
<keyword evidence="5 10" id="KW-0132">Cell division</keyword>
<dbReference type="GO" id="GO:0051301">
    <property type="term" value="P:cell division"/>
    <property type="evidence" value="ECO:0007669"/>
    <property type="project" value="UniProtKB-KW"/>
</dbReference>
<dbReference type="InterPro" id="IPR024324">
    <property type="entry name" value="Condensin_cplx_su1_N"/>
</dbReference>
<reference evidence="14" key="1">
    <citation type="submission" date="2021-03" db="EMBL/GenBank/DDBJ databases">
        <authorList>
            <person name="Palmer J.M."/>
        </authorList>
    </citation>
    <scope>NUCLEOTIDE SEQUENCE</scope>
    <source>
        <strain evidence="14">ARV_011</strain>
    </source>
</reference>
<organism evidence="14 15">
    <name type="scientific">Scheffersomyces spartinae</name>
    <dbReference type="NCBI Taxonomy" id="45513"/>
    <lineage>
        <taxon>Eukaryota</taxon>
        <taxon>Fungi</taxon>
        <taxon>Dikarya</taxon>
        <taxon>Ascomycota</taxon>
        <taxon>Saccharomycotina</taxon>
        <taxon>Pichiomycetes</taxon>
        <taxon>Debaryomycetaceae</taxon>
        <taxon>Scheffersomyces</taxon>
    </lineage>
</organism>
<dbReference type="GO" id="GO:0000779">
    <property type="term" value="C:condensed chromosome, centromeric region"/>
    <property type="evidence" value="ECO:0007669"/>
    <property type="project" value="TreeGrafter"/>
</dbReference>